<accession>A0A2N6SYA9</accession>
<comment type="caution">
    <text evidence="3">The sequence shown here is derived from an EMBL/GenBank/DDBJ whole genome shotgun (WGS) entry which is preliminary data.</text>
</comment>
<proteinExistence type="predicted"/>
<feature type="region of interest" description="Disordered" evidence="1">
    <location>
        <begin position="1"/>
        <end position="57"/>
    </location>
</feature>
<dbReference type="RefSeq" id="WP_102213098.1">
    <property type="nucleotide sequence ID" value="NZ_PNHF01000016.1"/>
</dbReference>
<protein>
    <recommendedName>
        <fullName evidence="2">Putative host cell surface-exposed lipoprotein Ltp-like HTH region domain-containing protein</fullName>
    </recommendedName>
</protein>
<dbReference type="InterPro" id="IPR036388">
    <property type="entry name" value="WH-like_DNA-bd_sf"/>
</dbReference>
<evidence type="ECO:0000313" key="4">
    <source>
        <dbReference type="Proteomes" id="UP000235363"/>
    </source>
</evidence>
<gene>
    <name evidence="3" type="ORF">CJ204_07550</name>
</gene>
<feature type="compositionally biased region" description="Pro residues" evidence="1">
    <location>
        <begin position="30"/>
        <end position="40"/>
    </location>
</feature>
<feature type="domain" description="Putative host cell surface-exposed lipoprotein Ltp-like HTH region" evidence="2">
    <location>
        <begin position="58"/>
        <end position="102"/>
    </location>
</feature>
<organism evidence="3 4">
    <name type="scientific">Corynebacterium xerosis</name>
    <dbReference type="NCBI Taxonomy" id="1725"/>
    <lineage>
        <taxon>Bacteria</taxon>
        <taxon>Bacillati</taxon>
        <taxon>Actinomycetota</taxon>
        <taxon>Actinomycetes</taxon>
        <taxon>Mycobacteriales</taxon>
        <taxon>Corynebacteriaceae</taxon>
        <taxon>Corynebacterium</taxon>
    </lineage>
</organism>
<name>A0A2N6SYA9_9CORY</name>
<dbReference type="InterPro" id="IPR011434">
    <property type="entry name" value="Ltp-like_HTH"/>
</dbReference>
<evidence type="ECO:0000256" key="1">
    <source>
        <dbReference type="SAM" id="MobiDB-lite"/>
    </source>
</evidence>
<evidence type="ECO:0000259" key="2">
    <source>
        <dbReference type="Pfam" id="PF07553"/>
    </source>
</evidence>
<dbReference type="AlphaFoldDB" id="A0A2N6SYA9"/>
<evidence type="ECO:0000313" key="3">
    <source>
        <dbReference type="EMBL" id="PMC62046.1"/>
    </source>
</evidence>
<feature type="compositionally biased region" description="Low complexity" evidence="1">
    <location>
        <begin position="7"/>
        <end position="29"/>
    </location>
</feature>
<dbReference type="Proteomes" id="UP000235363">
    <property type="component" value="Unassembled WGS sequence"/>
</dbReference>
<dbReference type="EMBL" id="PNHF01000016">
    <property type="protein sequence ID" value="PMC62046.1"/>
    <property type="molecule type" value="Genomic_DNA"/>
</dbReference>
<reference evidence="3 4" key="1">
    <citation type="submission" date="2017-09" db="EMBL/GenBank/DDBJ databases">
        <title>Bacterial strain isolated from the female urinary microbiota.</title>
        <authorList>
            <person name="Thomas-White K."/>
            <person name="Kumar N."/>
            <person name="Forster S."/>
            <person name="Putonti C."/>
            <person name="Lawley T."/>
            <person name="Wolfe A.J."/>
        </authorList>
    </citation>
    <scope>NUCLEOTIDE SEQUENCE [LARGE SCALE GENOMIC DNA]</scope>
    <source>
        <strain evidence="3 4">UMB0908</strain>
    </source>
</reference>
<dbReference type="Pfam" id="PF07553">
    <property type="entry name" value="Lipoprotein_Ltp"/>
    <property type="match status" value="1"/>
</dbReference>
<sequence>MLGGGDDATSTAADETTTTTDGNDAATPAPDAPAPAPAADPAPVEQEPAEEDVPEEFKSALRKADTYANAMHMSKAGLYDQLTSEYGEKFTPEEAEYAIANL</sequence>
<dbReference type="Gene3D" id="1.10.10.10">
    <property type="entry name" value="Winged helix-like DNA-binding domain superfamily/Winged helix DNA-binding domain"/>
    <property type="match status" value="1"/>
</dbReference>